<dbReference type="InterPro" id="IPR029056">
    <property type="entry name" value="Ribokinase-like"/>
</dbReference>
<dbReference type="CDD" id="cd01164">
    <property type="entry name" value="FruK_PfkB_like"/>
    <property type="match status" value="1"/>
</dbReference>
<dbReference type="InterPro" id="IPR022463">
    <property type="entry name" value="1-PFruKinase"/>
</dbReference>
<evidence type="ECO:0000256" key="4">
    <source>
        <dbReference type="ARBA" id="ARBA00022777"/>
    </source>
</evidence>
<organism evidence="10 11">
    <name type="scientific">Lederbergia wuyishanensis</name>
    <dbReference type="NCBI Taxonomy" id="1347903"/>
    <lineage>
        <taxon>Bacteria</taxon>
        <taxon>Bacillati</taxon>
        <taxon>Bacillota</taxon>
        <taxon>Bacilli</taxon>
        <taxon>Bacillales</taxon>
        <taxon>Bacillaceae</taxon>
        <taxon>Lederbergia</taxon>
    </lineage>
</organism>
<keyword evidence="5 7" id="KW-0067">ATP-binding</keyword>
<evidence type="ECO:0000256" key="5">
    <source>
        <dbReference type="ARBA" id="ARBA00022840"/>
    </source>
</evidence>
<keyword evidence="4 8" id="KW-0418">Kinase</keyword>
<dbReference type="PANTHER" id="PTHR46566:SF5">
    <property type="entry name" value="1-PHOSPHOFRUCTOKINASE"/>
    <property type="match status" value="1"/>
</dbReference>
<dbReference type="EC" id="2.7.1.144" evidence="7"/>
<dbReference type="GO" id="GO:0009024">
    <property type="term" value="F:tagatose-6-phosphate kinase activity"/>
    <property type="evidence" value="ECO:0007669"/>
    <property type="project" value="UniProtKB-EC"/>
</dbReference>
<dbReference type="Pfam" id="PF00294">
    <property type="entry name" value="PfkB"/>
    <property type="match status" value="1"/>
</dbReference>
<dbReference type="PROSITE" id="PS00584">
    <property type="entry name" value="PFKB_KINASES_2"/>
    <property type="match status" value="1"/>
</dbReference>
<evidence type="ECO:0000259" key="9">
    <source>
        <dbReference type="Pfam" id="PF00294"/>
    </source>
</evidence>
<comment type="pathway">
    <text evidence="7">Carbohydrate metabolism; D-tagatose 6-phosphate degradation; D-glyceraldehyde 3-phosphate and glycerone phosphate from D-tagatose 6-phosphate: step 1/2.</text>
</comment>
<sequence length="309" mass="33753">MIVTVTLNPAIDISYRVNNFKINKGHRVENGIKTAGGKGLNVSRVLKQLGENPLCLGFLGGQNGEWIKRHIGNEGLEESFTQIREETRTCLAFLDEENSTQTELMEKGPMVAEEDINNFSEKYKHLLEEATMVIASGSLPAGLSVDFYREIAEKAKESNVPFILDTSGISLELAIEGKPFLIKPNKDEICQFAKRSDLSFQEMIDVAREICNKGVDYVLISLGADGAVFVGSDTTLRAEIPVISVVNPVGSGDSMVAGMAFALHNHYDIEECLKWACACGISNALQETTGKIDPELVGDLLTKIKVTPL</sequence>
<dbReference type="Proteomes" id="UP001232343">
    <property type="component" value="Unassembled WGS sequence"/>
</dbReference>
<feature type="domain" description="Carbohydrate kinase PfkB" evidence="9">
    <location>
        <begin position="11"/>
        <end position="287"/>
    </location>
</feature>
<keyword evidence="11" id="KW-1185">Reference proteome</keyword>
<keyword evidence="2 7" id="KW-0808">Transferase</keyword>
<comment type="similarity">
    <text evidence="1">Belongs to the carbohydrate kinase pfkB family.</text>
</comment>
<comment type="catalytic activity">
    <reaction evidence="6 8">
        <text>beta-D-fructose 1-phosphate + ATP = beta-D-fructose 1,6-bisphosphate + ADP + H(+)</text>
        <dbReference type="Rhea" id="RHEA:14213"/>
        <dbReference type="ChEBI" id="CHEBI:15378"/>
        <dbReference type="ChEBI" id="CHEBI:30616"/>
        <dbReference type="ChEBI" id="CHEBI:32966"/>
        <dbReference type="ChEBI" id="CHEBI:138881"/>
        <dbReference type="ChEBI" id="CHEBI:456216"/>
        <dbReference type="EC" id="2.7.1.56"/>
    </reaction>
</comment>
<dbReference type="InterPro" id="IPR017583">
    <property type="entry name" value="Tagatose/fructose_Pkinase"/>
</dbReference>
<keyword evidence="7" id="KW-0423">Lactose metabolism</keyword>
<name>A0ABU0D471_9BACI</name>
<comment type="caution">
    <text evidence="10">The sequence shown here is derived from an EMBL/GenBank/DDBJ whole genome shotgun (WGS) entry which is preliminary data.</text>
</comment>
<evidence type="ECO:0000313" key="11">
    <source>
        <dbReference type="Proteomes" id="UP001232343"/>
    </source>
</evidence>
<dbReference type="Gene3D" id="3.40.1190.20">
    <property type="match status" value="1"/>
</dbReference>
<dbReference type="RefSeq" id="WP_244681826.1">
    <property type="nucleotide sequence ID" value="NZ_JALIRM010000008.1"/>
</dbReference>
<evidence type="ECO:0000256" key="8">
    <source>
        <dbReference type="RuleBase" id="RU369061"/>
    </source>
</evidence>
<proteinExistence type="inferred from homology"/>
<comment type="catalytic activity">
    <reaction evidence="7">
        <text>D-tagatofuranose 6-phosphate + ATP = D-tagatofuranose 1,6-bisphosphate + ADP + H(+)</text>
        <dbReference type="Rhea" id="RHEA:12420"/>
        <dbReference type="ChEBI" id="CHEBI:15378"/>
        <dbReference type="ChEBI" id="CHEBI:30616"/>
        <dbReference type="ChEBI" id="CHEBI:58694"/>
        <dbReference type="ChEBI" id="CHEBI:58695"/>
        <dbReference type="ChEBI" id="CHEBI:456216"/>
        <dbReference type="EC" id="2.7.1.144"/>
    </reaction>
</comment>
<dbReference type="EMBL" id="JAUSUO010000004">
    <property type="protein sequence ID" value="MDQ0343181.1"/>
    <property type="molecule type" value="Genomic_DNA"/>
</dbReference>
<dbReference type="NCBIfam" id="TIGR03828">
    <property type="entry name" value="pfkB"/>
    <property type="match status" value="1"/>
</dbReference>
<evidence type="ECO:0000256" key="6">
    <source>
        <dbReference type="ARBA" id="ARBA00047745"/>
    </source>
</evidence>
<protein>
    <recommendedName>
        <fullName evidence="7">Tagatose-6-phosphate kinase</fullName>
        <ecNumber evidence="7">2.7.1.144</ecNumber>
    </recommendedName>
</protein>
<dbReference type="PIRSF" id="PIRSF000535">
    <property type="entry name" value="1PFK/6PFK/LacC"/>
    <property type="match status" value="1"/>
</dbReference>
<evidence type="ECO:0000313" key="10">
    <source>
        <dbReference type="EMBL" id="MDQ0343181.1"/>
    </source>
</evidence>
<comment type="function">
    <text evidence="8">Catalyzes the ATP-dependent phosphorylation of fructose-l-phosphate to fructose-l,6-bisphosphate.</text>
</comment>
<dbReference type="InterPro" id="IPR002173">
    <property type="entry name" value="Carboh/pur_kinase_PfkB_CS"/>
</dbReference>
<keyword evidence="3 7" id="KW-0547">Nucleotide-binding</keyword>
<dbReference type="PANTHER" id="PTHR46566">
    <property type="entry name" value="1-PHOSPHOFRUCTOKINASE-RELATED"/>
    <property type="match status" value="1"/>
</dbReference>
<dbReference type="InterPro" id="IPR011611">
    <property type="entry name" value="PfkB_dom"/>
</dbReference>
<dbReference type="NCBIfam" id="TIGR03168">
    <property type="entry name" value="1-PFK"/>
    <property type="match status" value="1"/>
</dbReference>
<evidence type="ECO:0000256" key="2">
    <source>
        <dbReference type="ARBA" id="ARBA00022679"/>
    </source>
</evidence>
<reference evidence="10 11" key="1">
    <citation type="submission" date="2023-07" db="EMBL/GenBank/DDBJ databases">
        <title>Genomic Encyclopedia of Type Strains, Phase IV (KMG-IV): sequencing the most valuable type-strain genomes for metagenomic binning, comparative biology and taxonomic classification.</title>
        <authorList>
            <person name="Goeker M."/>
        </authorList>
    </citation>
    <scope>NUCLEOTIDE SEQUENCE [LARGE SCALE GENOMIC DNA]</scope>
    <source>
        <strain evidence="10 11">DSM 27848</strain>
    </source>
</reference>
<accession>A0ABU0D471</accession>
<evidence type="ECO:0000256" key="1">
    <source>
        <dbReference type="ARBA" id="ARBA00005380"/>
    </source>
</evidence>
<evidence type="ECO:0000256" key="3">
    <source>
        <dbReference type="ARBA" id="ARBA00022741"/>
    </source>
</evidence>
<gene>
    <name evidence="10" type="ORF">J2S14_001995</name>
</gene>
<dbReference type="PROSITE" id="PS00583">
    <property type="entry name" value="PFKB_KINASES_1"/>
    <property type="match status" value="1"/>
</dbReference>
<comment type="similarity">
    <text evidence="7">Belongs to the carbohydrate kinase PfkB family. LacC subfamily.</text>
</comment>
<evidence type="ECO:0000256" key="7">
    <source>
        <dbReference type="PIRNR" id="PIRNR000535"/>
    </source>
</evidence>
<dbReference type="SUPFAM" id="SSF53613">
    <property type="entry name" value="Ribokinase-like"/>
    <property type="match status" value="1"/>
</dbReference>